<protein>
    <recommendedName>
        <fullName evidence="1">SLH domain-containing protein</fullName>
    </recommendedName>
</protein>
<dbReference type="Gene3D" id="3.40.710.10">
    <property type="entry name" value="DD-peptidase/beta-lactamase superfamily"/>
    <property type="match status" value="1"/>
</dbReference>
<organism evidence="2 3">
    <name type="scientific">Paenibacillus selenitireducens</name>
    <dbReference type="NCBI Taxonomy" id="1324314"/>
    <lineage>
        <taxon>Bacteria</taxon>
        <taxon>Bacillati</taxon>
        <taxon>Bacillota</taxon>
        <taxon>Bacilli</taxon>
        <taxon>Bacillales</taxon>
        <taxon>Paenibacillaceae</taxon>
        <taxon>Paenibacillus</taxon>
    </lineage>
</organism>
<dbReference type="InterPro" id="IPR001119">
    <property type="entry name" value="SLH_dom"/>
</dbReference>
<dbReference type="InterPro" id="IPR050491">
    <property type="entry name" value="AmpC-like"/>
</dbReference>
<dbReference type="InterPro" id="IPR012338">
    <property type="entry name" value="Beta-lactam/transpept-like"/>
</dbReference>
<evidence type="ECO:0000313" key="2">
    <source>
        <dbReference type="EMBL" id="OPA73017.1"/>
    </source>
</evidence>
<accession>A0A1T2WZH2</accession>
<comment type="caution">
    <text evidence="2">The sequence shown here is derived from an EMBL/GenBank/DDBJ whole genome shotgun (WGS) entry which is preliminary data.</text>
</comment>
<dbReference type="PROSITE" id="PS51272">
    <property type="entry name" value="SLH"/>
    <property type="match status" value="2"/>
</dbReference>
<dbReference type="EMBL" id="MSZX01000024">
    <property type="protein sequence ID" value="OPA73017.1"/>
    <property type="molecule type" value="Genomic_DNA"/>
</dbReference>
<evidence type="ECO:0000313" key="3">
    <source>
        <dbReference type="Proteomes" id="UP000190188"/>
    </source>
</evidence>
<evidence type="ECO:0000259" key="1">
    <source>
        <dbReference type="PROSITE" id="PS51272"/>
    </source>
</evidence>
<reference evidence="2 3" key="1">
    <citation type="submission" date="2017-01" db="EMBL/GenBank/DDBJ databases">
        <title>Genome analysis of Paenibacillus selenitrireducens ES3-24.</title>
        <authorList>
            <person name="Xu D."/>
            <person name="Yao R."/>
            <person name="Zheng S."/>
        </authorList>
    </citation>
    <scope>NUCLEOTIDE SEQUENCE [LARGE SCALE GENOMIC DNA]</scope>
    <source>
        <strain evidence="2 3">ES3-24</strain>
    </source>
</reference>
<dbReference type="SUPFAM" id="SSF56601">
    <property type="entry name" value="beta-lactamase/transpeptidase-like"/>
    <property type="match status" value="1"/>
</dbReference>
<feature type="domain" description="SLH" evidence="1">
    <location>
        <begin position="521"/>
        <end position="579"/>
    </location>
</feature>
<keyword evidence="3" id="KW-1185">Reference proteome</keyword>
<dbReference type="PANTHER" id="PTHR46825">
    <property type="entry name" value="D-ALANYL-D-ALANINE-CARBOXYPEPTIDASE/ENDOPEPTIDASE AMPH"/>
    <property type="match status" value="1"/>
</dbReference>
<dbReference type="AlphaFoldDB" id="A0A1T2WZH2"/>
<dbReference type="Proteomes" id="UP000190188">
    <property type="component" value="Unassembled WGS sequence"/>
</dbReference>
<dbReference type="PANTHER" id="PTHR46825:SF9">
    <property type="entry name" value="BETA-LACTAMASE-RELATED DOMAIN-CONTAINING PROTEIN"/>
    <property type="match status" value="1"/>
</dbReference>
<dbReference type="InterPro" id="IPR001466">
    <property type="entry name" value="Beta-lactam-related"/>
</dbReference>
<feature type="domain" description="SLH" evidence="1">
    <location>
        <begin position="457"/>
        <end position="520"/>
    </location>
</feature>
<proteinExistence type="predicted"/>
<dbReference type="Pfam" id="PF00395">
    <property type="entry name" value="SLH"/>
    <property type="match status" value="2"/>
</dbReference>
<sequence length="650" mass="71682">MNVQQAALAKSVDLSGLEALSDQFMRGRKGAEDPQGTAIVVVQDGRIVFQKGYGYANVSKKTAIDPVKTVFRVGSVTKVFTAAAIMKLVELGKIDLKEDVQKYMGGLKLDNPFHTAVTVHDLLTHTSGFQVTVEPPESYTPDLKSNVSLKDFVEQRMPPVVREPGTSYMYDNFAFNLLGYIVENVSGMSFEQYVKENIFNPLHMKNTEIAISDQSLPQLATGYDAGNKAMPPYATTPREMADGGMLMTAEDAAHFMIAQLNGGKVGDTQIWSKTSIEKMQQFQTGIHPAFPDATYGFENLFEANKNNGLHVIGKGGDVPGFSSYMLLMPEKNIGIFLVHNKMGASTKLAWAWYTMFVDQYFPDAGGEPMALSTPVEQLKRFEGVYTDLRMNFLLTKVAATGPGELTVDILGQSQKLKQIDPLLFVDDSGRMLAFKEERDGSISYLKYRNPVSYAQKASATFIDVDQKSENAPFIGQLKAMGILRGTEDGRFHPQKPVTRAEMTAWMVRMMGHTLSKKPVRYEDASGMWAAREIETAAEAGLVQGVTDKRFAPDQALIRQDAAKFFVRALQGTSSPEQLTELPLDQIKLAQPGDAKADISMKVIIAMGLAGSDVAVMRDGAVDFRPKDPLTREEAAYWFAQFISKYIMGAK</sequence>
<name>A0A1T2WZH2_9BACL</name>
<dbReference type="STRING" id="1324314.BVG16_30950"/>
<gene>
    <name evidence="2" type="ORF">BVG16_30950</name>
</gene>
<dbReference type="Pfam" id="PF00144">
    <property type="entry name" value="Beta-lactamase"/>
    <property type="match status" value="1"/>
</dbReference>